<reference evidence="1 2" key="1">
    <citation type="submission" date="2023-11" db="EMBL/GenBank/DDBJ databases">
        <authorList>
            <person name="Hedman E."/>
            <person name="Englund M."/>
            <person name="Stromberg M."/>
            <person name="Nyberg Akerstrom W."/>
            <person name="Nylinder S."/>
            <person name="Jareborg N."/>
            <person name="Kallberg Y."/>
            <person name="Kronander E."/>
        </authorList>
    </citation>
    <scope>NUCLEOTIDE SEQUENCE [LARGE SCALE GENOMIC DNA]</scope>
</reference>
<dbReference type="AlphaFoldDB" id="A0AAV1KYW4"/>
<protein>
    <submittedName>
        <fullName evidence="1">Uncharacterized protein</fullName>
    </submittedName>
</protein>
<evidence type="ECO:0000313" key="2">
    <source>
        <dbReference type="Proteomes" id="UP001314205"/>
    </source>
</evidence>
<dbReference type="EMBL" id="CAVLGL010000081">
    <property type="protein sequence ID" value="CAK1586967.1"/>
    <property type="molecule type" value="Genomic_DNA"/>
</dbReference>
<evidence type="ECO:0000313" key="1">
    <source>
        <dbReference type="EMBL" id="CAK1586967.1"/>
    </source>
</evidence>
<proteinExistence type="predicted"/>
<keyword evidence="2" id="KW-1185">Reference proteome</keyword>
<comment type="caution">
    <text evidence="1">The sequence shown here is derived from an EMBL/GenBank/DDBJ whole genome shotgun (WGS) entry which is preliminary data.</text>
</comment>
<accession>A0AAV1KYW4</accession>
<organism evidence="1 2">
    <name type="scientific">Parnassius mnemosyne</name>
    <name type="common">clouded apollo</name>
    <dbReference type="NCBI Taxonomy" id="213953"/>
    <lineage>
        <taxon>Eukaryota</taxon>
        <taxon>Metazoa</taxon>
        <taxon>Ecdysozoa</taxon>
        <taxon>Arthropoda</taxon>
        <taxon>Hexapoda</taxon>
        <taxon>Insecta</taxon>
        <taxon>Pterygota</taxon>
        <taxon>Neoptera</taxon>
        <taxon>Endopterygota</taxon>
        <taxon>Lepidoptera</taxon>
        <taxon>Glossata</taxon>
        <taxon>Ditrysia</taxon>
        <taxon>Papilionoidea</taxon>
        <taxon>Papilionidae</taxon>
        <taxon>Parnassiinae</taxon>
        <taxon>Parnassini</taxon>
        <taxon>Parnassius</taxon>
        <taxon>Driopa</taxon>
    </lineage>
</organism>
<name>A0AAV1KYW4_9NEOP</name>
<gene>
    <name evidence="1" type="ORF">PARMNEM_LOCUS7850</name>
</gene>
<sequence>MKRSVIITRGRRLCDMVNNSIIQNSNSEIPIENNNVSLGEIELNSFHDSNLQNITDSHNDVEFSDSE</sequence>
<dbReference type="Proteomes" id="UP001314205">
    <property type="component" value="Unassembled WGS sequence"/>
</dbReference>